<proteinExistence type="predicted"/>
<keyword evidence="3" id="KW-1185">Reference proteome</keyword>
<protein>
    <submittedName>
        <fullName evidence="2">Uncharacterized protein</fullName>
    </submittedName>
</protein>
<accession>A0ABN8NNM9</accession>
<evidence type="ECO:0000256" key="1">
    <source>
        <dbReference type="SAM" id="MobiDB-lite"/>
    </source>
</evidence>
<dbReference type="Proteomes" id="UP001159405">
    <property type="component" value="Unassembled WGS sequence"/>
</dbReference>
<gene>
    <name evidence="2" type="ORF">PLOB_00022800</name>
</gene>
<dbReference type="EMBL" id="CALNXK010000027">
    <property type="protein sequence ID" value="CAH3114919.1"/>
    <property type="molecule type" value="Genomic_DNA"/>
</dbReference>
<sequence length="587" mass="65712">MRLTVPNVRVFRTTISGFLSGPGISSAVAAEVNAPSDAEKGRQEGQSSTPSALNLDTVIEVYRFGHTKCHYKRNTIVCSSLLGGLLSEFKKACREMYGLEQDARRANIGSFDMDIGICGRAIDGGLPTFTAKTEVEWQNVVARLTSQLHQYLLLIRLVEVQYKAAPGVLHSLKKVKKPKKRPEGRNEKAVQEERLLSALRSHITSKATDFDFERTEEQKERFKSFKEDVASRFPGSEAVSELQIRCGKCRRVRMVNRPRYSKHFGDSHWKNCQPAVRSGNISTIFASILSNQQAASSEANDELNDLNMALEELDPVVIMLQQEIESKKLERNHIFYRCLKNALEFAQKSSNPREQFQHDGTIKTYMETLEFHGKPKTMNLLRGPGDRNQGHGGTFQFNWKDWNLPFIPSKTTRDKNKAGYTTRNGIIKSLLIAYLLLAQLEDSEVQPLFQSSSLLLIPAALATDGMSLKPGLQFDRRLKELVGLLFPVTLAFAKENPLPDPSFLRDSFVVEANTLVVTALDNKLSLPVGNDYTSKKTNGDAVKKRIETRVKQLQICLHCLLGVSTETCMNVIVSSGDACSSYCQGRK</sequence>
<feature type="region of interest" description="Disordered" evidence="1">
    <location>
        <begin position="31"/>
        <end position="50"/>
    </location>
</feature>
<name>A0ABN8NNM9_9CNID</name>
<evidence type="ECO:0000313" key="3">
    <source>
        <dbReference type="Proteomes" id="UP001159405"/>
    </source>
</evidence>
<reference evidence="2 3" key="1">
    <citation type="submission" date="2022-05" db="EMBL/GenBank/DDBJ databases">
        <authorList>
            <consortium name="Genoscope - CEA"/>
            <person name="William W."/>
        </authorList>
    </citation>
    <scope>NUCLEOTIDE SEQUENCE [LARGE SCALE GENOMIC DNA]</scope>
</reference>
<comment type="caution">
    <text evidence="2">The sequence shown here is derived from an EMBL/GenBank/DDBJ whole genome shotgun (WGS) entry which is preliminary data.</text>
</comment>
<evidence type="ECO:0000313" key="2">
    <source>
        <dbReference type="EMBL" id="CAH3114919.1"/>
    </source>
</evidence>
<organism evidence="2 3">
    <name type="scientific">Porites lobata</name>
    <dbReference type="NCBI Taxonomy" id="104759"/>
    <lineage>
        <taxon>Eukaryota</taxon>
        <taxon>Metazoa</taxon>
        <taxon>Cnidaria</taxon>
        <taxon>Anthozoa</taxon>
        <taxon>Hexacorallia</taxon>
        <taxon>Scleractinia</taxon>
        <taxon>Fungiina</taxon>
        <taxon>Poritidae</taxon>
        <taxon>Porites</taxon>
    </lineage>
</organism>